<dbReference type="PANTHER" id="PTHR42783:SF3">
    <property type="entry name" value="GLUTAMATE SYNTHASE [NADPH] SMALL CHAIN-RELATED"/>
    <property type="match status" value="1"/>
</dbReference>
<dbReference type="GO" id="GO:0051539">
    <property type="term" value="F:4 iron, 4 sulfur cluster binding"/>
    <property type="evidence" value="ECO:0007669"/>
    <property type="project" value="InterPro"/>
</dbReference>
<dbReference type="Gene3D" id="3.50.50.60">
    <property type="entry name" value="FAD/NAD(P)-binding domain"/>
    <property type="match status" value="2"/>
</dbReference>
<sequence length="615" mass="66906">MRGDLMARLHVMERSHAQAVMDDLHDALGRRLAVSSLAPCPVEFTAALVNLCSTQSCGKCTPCRVGLSALSDLLADVLEGRADESTLNLIERTARTIYLSSDCAIGYEAGAMALTAIRGFRDDFEHHIREHSCGFDREARVPCVSGCPAHVDIPGYISLVEAGRYADAVKVIRKNNPLPLVCGLVCEHPCEMHCRRGMVDDPMNILALKRFAVEHSDLNDYKPRVADNTGKRIAVVGGGPAGLSCAYYLAVMGHKVTIFEQRHHLGGMLRYGIPSYRLPRERLQAEIDWILSAGIDVELDHSVNGEELARLRDEFDAVYLAIGAHSDKKLGLPGEEALGVESAVKMLRAIGDDELPDLSGQRVCVIGGGNVAMDVARSAVRCGAEKVSIVYRRRICDMTAQDAEIAGAQAEGCEVLELTAPLAIETGEEGRVSGLRVQPQIIGEPRRGRPAPRAAATPERVIPCERVFVAIGQDIDSKPFEDMGIACKWGCVVTDSDGAVPNFDGLFSGGDCQTGPATVIRAINAGRVASANIDRYLGFDHKIKLDVELPTVQFKGKHECGRCELGEREAGERIHDWNLVEQGLTEEEARQEASRCLRCDHFGFGAFRGGRNLEW</sequence>
<dbReference type="SUPFAM" id="SSF51971">
    <property type="entry name" value="Nucleotide-binding domain"/>
    <property type="match status" value="1"/>
</dbReference>
<dbReference type="EMBL" id="AAVN02000005">
    <property type="protein sequence ID" value="EBA39481.1"/>
    <property type="molecule type" value="Genomic_DNA"/>
</dbReference>
<accession>A4EAF8</accession>
<dbReference type="InterPro" id="IPR009051">
    <property type="entry name" value="Helical_ferredxn"/>
</dbReference>
<dbReference type="AlphaFoldDB" id="A4EAF8"/>
<comment type="caution">
    <text evidence="2">The sequence shown here is derived from an EMBL/GenBank/DDBJ whole genome shotgun (WGS) entry which is preliminary data.</text>
</comment>
<dbReference type="InterPro" id="IPR019575">
    <property type="entry name" value="Nuop51_4Fe4S-bd"/>
</dbReference>
<feature type="domain" description="NADH-ubiquinone oxidoreductase 51kDa subunit iron-sulphur binding" evidence="1">
    <location>
        <begin position="42"/>
        <end position="87"/>
    </location>
</feature>
<dbReference type="PANTHER" id="PTHR42783">
    <property type="entry name" value="GLUTAMATE SYNTHASE [NADPH] SMALL CHAIN"/>
    <property type="match status" value="1"/>
</dbReference>
<dbReference type="Pfam" id="PF07992">
    <property type="entry name" value="Pyr_redox_2"/>
    <property type="match status" value="1"/>
</dbReference>
<protein>
    <submittedName>
        <fullName evidence="2">Pyridine nucleotide-disulfide oxidoreductase</fullName>
    </submittedName>
</protein>
<reference evidence="2 3" key="1">
    <citation type="submission" date="2007-01" db="EMBL/GenBank/DDBJ databases">
        <title>Draft genome sequence of Collinsella aerofaciens (ATCC 25986).</title>
        <authorList>
            <person name="Sudarsanam P."/>
            <person name="Ley R."/>
            <person name="Guruge J."/>
            <person name="Turnbaugh P.J."/>
            <person name="Mahowald M."/>
            <person name="Liep D."/>
            <person name="Gordon J."/>
        </authorList>
    </citation>
    <scope>NUCLEOTIDE SEQUENCE [LARGE SCALE GENOMIC DNA]</scope>
    <source>
        <strain evidence="3">ATCC 25986 / DSM 3979 / JCM 10188 / KCTC 3647 / NCTC 11838 / VPI 1003</strain>
    </source>
</reference>
<dbReference type="PRINTS" id="PR00419">
    <property type="entry name" value="ADXRDTASE"/>
</dbReference>
<dbReference type="InterPro" id="IPR023753">
    <property type="entry name" value="FAD/NAD-binding_dom"/>
</dbReference>
<dbReference type="Pfam" id="PF10589">
    <property type="entry name" value="NADH_4Fe-4S"/>
    <property type="match status" value="1"/>
</dbReference>
<organism evidence="2 3">
    <name type="scientific">Collinsella aerofaciens (strain ATCC 25986 / DSM 3979 / JCM 10188 / KCTC 3647 / NCTC 11838 / VPI 1003)</name>
    <dbReference type="NCBI Taxonomy" id="411903"/>
    <lineage>
        <taxon>Bacteria</taxon>
        <taxon>Bacillati</taxon>
        <taxon>Actinomycetota</taxon>
        <taxon>Coriobacteriia</taxon>
        <taxon>Coriobacteriales</taxon>
        <taxon>Coriobacteriaceae</taxon>
        <taxon>Collinsella</taxon>
    </lineage>
</organism>
<dbReference type="Pfam" id="PF14691">
    <property type="entry name" value="Fer4_20"/>
    <property type="match status" value="1"/>
</dbReference>
<evidence type="ECO:0000259" key="1">
    <source>
        <dbReference type="SMART" id="SM00928"/>
    </source>
</evidence>
<dbReference type="InterPro" id="IPR036188">
    <property type="entry name" value="FAD/NAD-bd_sf"/>
</dbReference>
<dbReference type="Gene3D" id="1.10.1060.10">
    <property type="entry name" value="Alpha-helical ferredoxin"/>
    <property type="match status" value="1"/>
</dbReference>
<dbReference type="Proteomes" id="UP000002979">
    <property type="component" value="Unassembled WGS sequence"/>
</dbReference>
<proteinExistence type="predicted"/>
<dbReference type="SUPFAM" id="SSF140490">
    <property type="entry name" value="Nqo1C-terminal domain-like"/>
    <property type="match status" value="1"/>
</dbReference>
<dbReference type="GO" id="GO:0016491">
    <property type="term" value="F:oxidoreductase activity"/>
    <property type="evidence" value="ECO:0007669"/>
    <property type="project" value="InterPro"/>
</dbReference>
<dbReference type="SUPFAM" id="SSF46548">
    <property type="entry name" value="alpha-helical ferredoxin"/>
    <property type="match status" value="2"/>
</dbReference>
<dbReference type="NCBIfam" id="NF009410">
    <property type="entry name" value="PRK12771.1"/>
    <property type="match status" value="1"/>
</dbReference>
<reference evidence="2 3" key="2">
    <citation type="submission" date="2007-04" db="EMBL/GenBank/DDBJ databases">
        <authorList>
            <person name="Fulton L."/>
            <person name="Clifton S."/>
            <person name="Fulton B."/>
            <person name="Xu J."/>
            <person name="Minx P."/>
            <person name="Mardis E.R."/>
            <person name="Wilson R.K."/>
        </authorList>
    </citation>
    <scope>NUCLEOTIDE SEQUENCE [LARGE SCALE GENOMIC DNA]</scope>
    <source>
        <strain evidence="3">ATCC 25986 / DSM 3979 / JCM 10188 / KCTC 3647 / NCTC 11838 / VPI 1003</strain>
    </source>
</reference>
<evidence type="ECO:0000313" key="2">
    <source>
        <dbReference type="EMBL" id="EBA39481.1"/>
    </source>
</evidence>
<dbReference type="InterPro" id="IPR037207">
    <property type="entry name" value="Nuop51_4Fe4S-bd_sf"/>
</dbReference>
<dbReference type="InterPro" id="IPR028261">
    <property type="entry name" value="DPD_II"/>
</dbReference>
<name>A4EAF8_COLAA</name>
<evidence type="ECO:0000313" key="3">
    <source>
        <dbReference type="Proteomes" id="UP000002979"/>
    </source>
</evidence>
<dbReference type="SMART" id="SM00928">
    <property type="entry name" value="NADH_4Fe-4S"/>
    <property type="match status" value="1"/>
</dbReference>
<gene>
    <name evidence="2" type="ORF">COLAER_01416</name>
</gene>